<dbReference type="GO" id="GO:0003723">
    <property type="term" value="F:RNA binding"/>
    <property type="evidence" value="ECO:0007669"/>
    <property type="project" value="UniProtKB-UniRule"/>
</dbReference>
<evidence type="ECO:0000256" key="3">
    <source>
        <dbReference type="ARBA" id="ARBA00022679"/>
    </source>
</evidence>
<keyword evidence="5 6" id="KW-0694">RNA-binding</keyword>
<evidence type="ECO:0000313" key="10">
    <source>
        <dbReference type="Proteomes" id="UP000008237"/>
    </source>
</evidence>
<keyword evidence="3 6" id="KW-0808">Transferase</keyword>
<comment type="subcellular location">
    <subcellularLocation>
        <location evidence="1">Mitochondrion</location>
    </subcellularLocation>
</comment>
<dbReference type="OMA" id="RISIMCQ"/>
<gene>
    <name evidence="9" type="ORF">EAI_16111</name>
</gene>
<evidence type="ECO:0000259" key="8">
    <source>
        <dbReference type="SMART" id="SM00650"/>
    </source>
</evidence>
<comment type="similarity">
    <text evidence="6 7">Belongs to the class I-like SAM-binding methyltransferase superfamily. rRNA adenine N(6)-methyltransferase family.</text>
</comment>
<dbReference type="EC" id="2.1.1.-" evidence="7"/>
<dbReference type="PANTHER" id="PTHR11727">
    <property type="entry name" value="DIMETHYLADENOSINE TRANSFERASE"/>
    <property type="match status" value="1"/>
</dbReference>
<accession>E2B578</accession>
<evidence type="ECO:0000256" key="4">
    <source>
        <dbReference type="ARBA" id="ARBA00022691"/>
    </source>
</evidence>
<dbReference type="InterPro" id="IPR023165">
    <property type="entry name" value="rRNA_Ade_diMease-like_C"/>
</dbReference>
<dbReference type="Gene3D" id="3.40.50.150">
    <property type="entry name" value="Vaccinia Virus protein VP39"/>
    <property type="match status" value="1"/>
</dbReference>
<keyword evidence="7" id="KW-0698">rRNA processing</keyword>
<keyword evidence="10" id="KW-1185">Reference proteome</keyword>
<feature type="binding site" evidence="6">
    <location>
        <position position="71"/>
    </location>
    <ligand>
        <name>S-adenosyl-L-methionine</name>
        <dbReference type="ChEBI" id="CHEBI:59789"/>
    </ligand>
</feature>
<evidence type="ECO:0000313" key="9">
    <source>
        <dbReference type="EMBL" id="EFN89152.1"/>
    </source>
</evidence>
<dbReference type="PANTHER" id="PTHR11727:SF17">
    <property type="entry name" value="DIMETHYLADENOSINE TRANSFERASE 1, MITOCHONDRIAL"/>
    <property type="match status" value="1"/>
</dbReference>
<protein>
    <recommendedName>
        <fullName evidence="7">rRNA adenine N(6)-methyltransferase</fullName>
        <ecNumber evidence="7">2.1.1.-</ecNumber>
    </recommendedName>
</protein>
<dbReference type="SMART" id="SM00650">
    <property type="entry name" value="rADc"/>
    <property type="match status" value="1"/>
</dbReference>
<name>E2B578_HARSA</name>
<evidence type="ECO:0000256" key="7">
    <source>
        <dbReference type="RuleBase" id="RU362106"/>
    </source>
</evidence>
<evidence type="ECO:0000256" key="5">
    <source>
        <dbReference type="ARBA" id="ARBA00022884"/>
    </source>
</evidence>
<dbReference type="InterPro" id="IPR020598">
    <property type="entry name" value="rRNA_Ade_methylase_Trfase_N"/>
</dbReference>
<dbReference type="InterPro" id="IPR001737">
    <property type="entry name" value="KsgA/Erm"/>
</dbReference>
<dbReference type="OrthoDB" id="16079at2759"/>
<dbReference type="InParanoid" id="E2B578"/>
<organism evidence="10">
    <name type="scientific">Harpegnathos saltator</name>
    <name type="common">Jerdon's jumping ant</name>
    <dbReference type="NCBI Taxonomy" id="610380"/>
    <lineage>
        <taxon>Eukaryota</taxon>
        <taxon>Metazoa</taxon>
        <taxon>Ecdysozoa</taxon>
        <taxon>Arthropoda</taxon>
        <taxon>Hexapoda</taxon>
        <taxon>Insecta</taxon>
        <taxon>Pterygota</taxon>
        <taxon>Neoptera</taxon>
        <taxon>Endopterygota</taxon>
        <taxon>Hymenoptera</taxon>
        <taxon>Apocrita</taxon>
        <taxon>Aculeata</taxon>
        <taxon>Formicoidea</taxon>
        <taxon>Formicidae</taxon>
        <taxon>Ponerinae</taxon>
        <taxon>Ponerini</taxon>
        <taxon>Harpegnathos</taxon>
    </lineage>
</organism>
<dbReference type="GO" id="GO:0006391">
    <property type="term" value="P:transcription initiation at mitochondrial promoter"/>
    <property type="evidence" value="ECO:0007669"/>
    <property type="project" value="TreeGrafter"/>
</dbReference>
<dbReference type="STRING" id="610380.E2B578"/>
<dbReference type="GO" id="GO:0034246">
    <property type="term" value="F:mitochondrial transcription factor activity"/>
    <property type="evidence" value="ECO:0007669"/>
    <property type="project" value="TreeGrafter"/>
</dbReference>
<keyword evidence="4 6" id="KW-0949">S-adenosyl-L-methionine</keyword>
<feature type="binding site" evidence="6">
    <location>
        <position position="12"/>
    </location>
    <ligand>
        <name>S-adenosyl-L-methionine</name>
        <dbReference type="ChEBI" id="CHEBI:59789"/>
    </ligand>
</feature>
<sequence length="294" mass="34395">MKRLPERIVLVEKDKRFEPTLDILADSFAMINRKVDIIFDDIMRAHIESLFPKEKKMNWNDKPPDLFLIGNLPFNVSTPLIIQWLHSIAERRGAWAFGRTKMTLTFQKEVAERLVAPESSEQRCRLSVMAQAWTFPVLRFVIPGHVFVPQPDVDVGVVSFTPLTKPCTQHDFKFFEKIVRHVFSFRQKYSIRCVETLFPLHCRKELAMMMYKLSDLDPTIRPTQLTVNDIDRLATAYKYLLEKHPELEMYNYRASRHLLPQFNTQNVVVEDKVSGDIEERNESSRSTVVVDSHI</sequence>
<keyword evidence="2 6" id="KW-0489">Methyltransferase</keyword>
<evidence type="ECO:0000256" key="2">
    <source>
        <dbReference type="ARBA" id="ARBA00022603"/>
    </source>
</evidence>
<evidence type="ECO:0000256" key="1">
    <source>
        <dbReference type="ARBA" id="ARBA00004173"/>
    </source>
</evidence>
<dbReference type="Proteomes" id="UP000008237">
    <property type="component" value="Unassembled WGS sequence"/>
</dbReference>
<dbReference type="EMBL" id="GL445729">
    <property type="protein sequence ID" value="EFN89152.1"/>
    <property type="molecule type" value="Genomic_DNA"/>
</dbReference>
<dbReference type="AlphaFoldDB" id="E2B578"/>
<dbReference type="GO" id="GO:0005759">
    <property type="term" value="C:mitochondrial matrix"/>
    <property type="evidence" value="ECO:0007669"/>
    <property type="project" value="TreeGrafter"/>
</dbReference>
<reference evidence="9 10" key="1">
    <citation type="journal article" date="2010" name="Science">
        <title>Genomic comparison of the ants Camponotus floridanus and Harpegnathos saltator.</title>
        <authorList>
            <person name="Bonasio R."/>
            <person name="Zhang G."/>
            <person name="Ye C."/>
            <person name="Mutti N.S."/>
            <person name="Fang X."/>
            <person name="Qin N."/>
            <person name="Donahue G."/>
            <person name="Yang P."/>
            <person name="Li Q."/>
            <person name="Li C."/>
            <person name="Zhang P."/>
            <person name="Huang Z."/>
            <person name="Berger S.L."/>
            <person name="Reinberg D."/>
            <person name="Wang J."/>
            <person name="Liebig J."/>
        </authorList>
    </citation>
    <scope>NUCLEOTIDE SEQUENCE [LARGE SCALE GENOMIC DNA]</scope>
    <source>
        <strain evidence="9 10">R22 G/1</strain>
    </source>
</reference>
<feature type="binding site" evidence="6">
    <location>
        <position position="41"/>
    </location>
    <ligand>
        <name>S-adenosyl-L-methionine</name>
        <dbReference type="ChEBI" id="CHEBI:59789"/>
    </ligand>
</feature>
<dbReference type="Gene3D" id="1.10.8.100">
    <property type="entry name" value="Ribosomal RNA adenine dimethylase-like, domain 2"/>
    <property type="match status" value="1"/>
</dbReference>
<evidence type="ECO:0000256" key="6">
    <source>
        <dbReference type="PROSITE-ProRule" id="PRU01026"/>
    </source>
</evidence>
<feature type="domain" description="Ribosomal RNA adenine methylase transferase N-terminal" evidence="8">
    <location>
        <begin position="4"/>
        <end position="164"/>
    </location>
</feature>
<feature type="binding site" evidence="6">
    <location>
        <position position="1"/>
    </location>
    <ligand>
        <name>S-adenosyl-L-methionine</name>
        <dbReference type="ChEBI" id="CHEBI:59789"/>
    </ligand>
</feature>
<proteinExistence type="inferred from homology"/>
<dbReference type="PROSITE" id="PS51689">
    <property type="entry name" value="SAM_RNA_A_N6_MT"/>
    <property type="match status" value="1"/>
</dbReference>
<dbReference type="InterPro" id="IPR029063">
    <property type="entry name" value="SAM-dependent_MTases_sf"/>
</dbReference>
<dbReference type="GO" id="GO:0000179">
    <property type="term" value="F:rRNA (adenine-N6,N6-)-dimethyltransferase activity"/>
    <property type="evidence" value="ECO:0007669"/>
    <property type="project" value="UniProtKB-UniRule"/>
</dbReference>
<comment type="caution">
    <text evidence="6">Lacks conserved residue(s) required for the propagation of feature annotation.</text>
</comment>
<dbReference type="FunCoup" id="E2B578">
    <property type="interactions" value="376"/>
</dbReference>
<dbReference type="Pfam" id="PF00398">
    <property type="entry name" value="RrnaAD"/>
    <property type="match status" value="1"/>
</dbReference>
<dbReference type="SUPFAM" id="SSF53335">
    <property type="entry name" value="S-adenosyl-L-methionine-dependent methyltransferases"/>
    <property type="match status" value="1"/>
</dbReference>